<sequence length="271" mass="29270">MAEPPRAAADADAPAGGARPTNWRKEAGERLRRLHSLLFGADAALERGDAAVAQALALRLLGFLDSQALAAGAAPEEAAFVAPIRAAASARLAAASRARAPDSDRAAFELAKKDAGCVFAKQGDTNLERIKCLRHFQTLLQKSKANAADQVSPTWQEYASQGVLSIDESPADMENEKLSIRASKLMMQTKLTSLYSSKSLKANGVPDRNMFKSENLSKECTGIETRPNQSVNRHPAYLEVEEDVKPRGLVQNASGNIQDSEVLYVKFQILH</sequence>
<proteinExistence type="predicted"/>
<dbReference type="EMBL" id="CM029042">
    <property type="protein sequence ID" value="KAG2620570.1"/>
    <property type="molecule type" value="Genomic_DNA"/>
</dbReference>
<dbReference type="Proteomes" id="UP000823388">
    <property type="component" value="Chromosome 3N"/>
</dbReference>
<feature type="domain" description="FIGL1 N-terminal" evidence="2">
    <location>
        <begin position="21"/>
        <end position="98"/>
    </location>
</feature>
<dbReference type="AlphaFoldDB" id="A0A8T0UD14"/>
<name>A0A8T0UD14_PANVG</name>
<evidence type="ECO:0000313" key="3">
    <source>
        <dbReference type="EMBL" id="KAG2620570.1"/>
    </source>
</evidence>
<gene>
    <name evidence="3" type="ORF">PVAP13_3NG209171</name>
</gene>
<protein>
    <recommendedName>
        <fullName evidence="2">FIGL1 N-terminal domain-containing protein</fullName>
    </recommendedName>
</protein>
<dbReference type="Pfam" id="PF24347">
    <property type="entry name" value="FIGL1_N"/>
    <property type="match status" value="1"/>
</dbReference>
<feature type="compositionally biased region" description="Low complexity" evidence="1">
    <location>
        <begin position="1"/>
        <end position="20"/>
    </location>
</feature>
<comment type="caution">
    <text evidence="3">The sequence shown here is derived from an EMBL/GenBank/DDBJ whole genome shotgun (WGS) entry which is preliminary data.</text>
</comment>
<dbReference type="InterPro" id="IPR056224">
    <property type="entry name" value="FIGL1_N"/>
</dbReference>
<reference evidence="3" key="1">
    <citation type="submission" date="2020-05" db="EMBL/GenBank/DDBJ databases">
        <title>WGS assembly of Panicum virgatum.</title>
        <authorList>
            <person name="Lovell J.T."/>
            <person name="Jenkins J."/>
            <person name="Shu S."/>
            <person name="Juenger T.E."/>
            <person name="Schmutz J."/>
        </authorList>
    </citation>
    <scope>NUCLEOTIDE SEQUENCE</scope>
    <source>
        <strain evidence="3">AP13</strain>
    </source>
</reference>
<evidence type="ECO:0000259" key="2">
    <source>
        <dbReference type="Pfam" id="PF24347"/>
    </source>
</evidence>
<organism evidence="3 4">
    <name type="scientific">Panicum virgatum</name>
    <name type="common">Blackwell switchgrass</name>
    <dbReference type="NCBI Taxonomy" id="38727"/>
    <lineage>
        <taxon>Eukaryota</taxon>
        <taxon>Viridiplantae</taxon>
        <taxon>Streptophyta</taxon>
        <taxon>Embryophyta</taxon>
        <taxon>Tracheophyta</taxon>
        <taxon>Spermatophyta</taxon>
        <taxon>Magnoliopsida</taxon>
        <taxon>Liliopsida</taxon>
        <taxon>Poales</taxon>
        <taxon>Poaceae</taxon>
        <taxon>PACMAD clade</taxon>
        <taxon>Panicoideae</taxon>
        <taxon>Panicodae</taxon>
        <taxon>Paniceae</taxon>
        <taxon>Panicinae</taxon>
        <taxon>Panicum</taxon>
        <taxon>Panicum sect. Hiantes</taxon>
    </lineage>
</organism>
<evidence type="ECO:0000256" key="1">
    <source>
        <dbReference type="SAM" id="MobiDB-lite"/>
    </source>
</evidence>
<feature type="region of interest" description="Disordered" evidence="1">
    <location>
        <begin position="1"/>
        <end position="22"/>
    </location>
</feature>
<accession>A0A8T0UD14</accession>
<keyword evidence="4" id="KW-1185">Reference proteome</keyword>
<evidence type="ECO:0000313" key="4">
    <source>
        <dbReference type="Proteomes" id="UP000823388"/>
    </source>
</evidence>